<accession>A0A0W4ZRJ5</accession>
<comment type="caution">
    <text evidence="1">The sequence shown here is derived from an EMBL/GenBank/DDBJ whole genome shotgun (WGS) entry which is preliminary data.</text>
</comment>
<dbReference type="OrthoDB" id="202825at2759"/>
<protein>
    <submittedName>
        <fullName evidence="1">Uncharacterized protein</fullName>
    </submittedName>
</protein>
<gene>
    <name evidence="1" type="ORF">T551_01554</name>
</gene>
<organism evidence="1 2">
    <name type="scientific">Pneumocystis jirovecii (strain RU7)</name>
    <name type="common">Human pneumocystis pneumonia agent</name>
    <dbReference type="NCBI Taxonomy" id="1408657"/>
    <lineage>
        <taxon>Eukaryota</taxon>
        <taxon>Fungi</taxon>
        <taxon>Dikarya</taxon>
        <taxon>Ascomycota</taxon>
        <taxon>Taphrinomycotina</taxon>
        <taxon>Pneumocystomycetes</taxon>
        <taxon>Pneumocystaceae</taxon>
        <taxon>Pneumocystis</taxon>
    </lineage>
</organism>
<sequence length="360" mass="42613">MEIPNKFQIALAIVICQSKQPYLTIEEYIDYIRIALRKKNTKKDANDNCGCFDIVSFWRNLFESVDRENVKLRIKVMELEKVNQNMSLYTDTQFKDMHLQLETSNKHIFDMEKINILLHDSRSEKLYDSFHLFYLSCLLPTSIINGSEFRHASVFEAFKRLCNSLNHYIMDSISMALNYRRIKVFRTILEYITYVAKFSWSNESYYINSLSSVFDAFFELIRYQSNYHMTLEKKMSTSLEIVKGNSYVDERYEITCLVSNITNQFHTLFPIVTDLLVKHIKISYIRCADHNIPLASKNSENSACGYYLYNLSVLCHKNRKIPSDNLEQLIKLVERNSRDSRCFELDKTLWNTICYLSFME</sequence>
<dbReference type="RefSeq" id="XP_018229992.1">
    <property type="nucleotide sequence ID" value="XM_018373817.1"/>
</dbReference>
<reference evidence="2" key="1">
    <citation type="journal article" date="2016" name="Nat. Commun.">
        <title>Genome analysis of three Pneumocystis species reveals adaptation mechanisms to life exclusively in mammalian hosts.</title>
        <authorList>
            <person name="Ma L."/>
            <person name="Chen Z."/>
            <person name="Huang D.W."/>
            <person name="Kutty G."/>
            <person name="Ishihara M."/>
            <person name="Wang H."/>
            <person name="Abouelleil A."/>
            <person name="Bishop L."/>
            <person name="Davey E."/>
            <person name="Deng R."/>
            <person name="Deng X."/>
            <person name="Fan L."/>
            <person name="Fantoni G."/>
            <person name="Fitzgerald M."/>
            <person name="Gogineni E."/>
            <person name="Goldberg J.M."/>
            <person name="Handley G."/>
            <person name="Hu X."/>
            <person name="Huber C."/>
            <person name="Jiao X."/>
            <person name="Jones K."/>
            <person name="Levin J.Z."/>
            <person name="Liu Y."/>
            <person name="Macdonald P."/>
            <person name="Melnikov A."/>
            <person name="Raley C."/>
            <person name="Sassi M."/>
            <person name="Sherman B.T."/>
            <person name="Song X."/>
            <person name="Sykes S."/>
            <person name="Tran B."/>
            <person name="Walsh L."/>
            <person name="Xia Y."/>
            <person name="Yang J."/>
            <person name="Young S."/>
            <person name="Zeng Q."/>
            <person name="Zheng X."/>
            <person name="Stephens R."/>
            <person name="Nusbaum C."/>
            <person name="Birren B.W."/>
            <person name="Azadi P."/>
            <person name="Lempicki R.A."/>
            <person name="Cuomo C.A."/>
            <person name="Kovacs J.A."/>
        </authorList>
    </citation>
    <scope>NUCLEOTIDE SEQUENCE [LARGE SCALE GENOMIC DNA]</scope>
    <source>
        <strain evidence="2">RU7</strain>
    </source>
</reference>
<evidence type="ECO:0000313" key="2">
    <source>
        <dbReference type="Proteomes" id="UP000053447"/>
    </source>
</evidence>
<dbReference type="VEuPathDB" id="FungiDB:T551_01554"/>
<dbReference type="GeneID" id="28940072"/>
<evidence type="ECO:0000313" key="1">
    <source>
        <dbReference type="EMBL" id="KTW31002.1"/>
    </source>
</evidence>
<keyword evidence="2" id="KW-1185">Reference proteome</keyword>
<proteinExistence type="predicted"/>
<dbReference type="AlphaFoldDB" id="A0A0W4ZRJ5"/>
<dbReference type="EMBL" id="LFWA01000006">
    <property type="protein sequence ID" value="KTW31002.1"/>
    <property type="molecule type" value="Genomic_DNA"/>
</dbReference>
<dbReference type="Proteomes" id="UP000053447">
    <property type="component" value="Unassembled WGS sequence"/>
</dbReference>
<name>A0A0W4ZRJ5_PNEJ7</name>